<sequence>MPSEKSKKQDTERILLFASGKCLFCSFGSRSFSGRCFGGRCFGGRCFSSSSFGGRCFGSGSFGSRCLGRGSLSSRSFSGFFSAAGSQSQRQQSSGKQGFFHFSNL</sequence>
<name>A0A378VY56_NEIGO</name>
<accession>A0A378VY56</accession>
<evidence type="ECO:0000313" key="2">
    <source>
        <dbReference type="EMBL" id="SUA21050.1"/>
    </source>
</evidence>
<evidence type="ECO:0000256" key="1">
    <source>
        <dbReference type="SAM" id="MobiDB-lite"/>
    </source>
</evidence>
<reference evidence="2" key="1">
    <citation type="submission" date="2018-06" db="EMBL/GenBank/DDBJ databases">
        <authorList>
            <consortium name="Pathogen Informatics"/>
            <person name="Doyle S."/>
        </authorList>
    </citation>
    <scope>NUCLEOTIDE SEQUENCE [LARGE SCALE GENOMIC DNA]</scope>
    <source>
        <strain evidence="2">NCTC11421</strain>
    </source>
</reference>
<dbReference type="AlphaFoldDB" id="A0A378VY56"/>
<protein>
    <submittedName>
        <fullName evidence="2">Uncharacterized protein</fullName>
    </submittedName>
</protein>
<feature type="region of interest" description="Disordered" evidence="1">
    <location>
        <begin position="86"/>
        <end position="105"/>
    </location>
</feature>
<organism evidence="2">
    <name type="scientific">Neisseria gonorrhoeae</name>
    <dbReference type="NCBI Taxonomy" id="485"/>
    <lineage>
        <taxon>Bacteria</taxon>
        <taxon>Pseudomonadati</taxon>
        <taxon>Pseudomonadota</taxon>
        <taxon>Betaproteobacteria</taxon>
        <taxon>Neisseriales</taxon>
        <taxon>Neisseriaceae</taxon>
        <taxon>Neisseria</taxon>
    </lineage>
</organism>
<dbReference type="EMBL" id="UGRI01000001">
    <property type="protein sequence ID" value="SUA21050.1"/>
    <property type="molecule type" value="Genomic_DNA"/>
</dbReference>
<proteinExistence type="predicted"/>
<gene>
    <name evidence="2" type="ORF">NCTC11421_01158</name>
</gene>